<dbReference type="AlphaFoldDB" id="A0A0M9A340"/>
<gene>
    <name evidence="1" type="ORF">WN51_11616</name>
</gene>
<accession>A0A0M9A340</accession>
<sequence>MDGAEEKSSWKKVGHNGGWWALNFDINLTEGVTTACGMACSNQDRVRVFSVT</sequence>
<protein>
    <submittedName>
        <fullName evidence="1">Uncharacterized protein</fullName>
    </submittedName>
</protein>
<organism evidence="1 2">
    <name type="scientific">Melipona quadrifasciata</name>
    <dbReference type="NCBI Taxonomy" id="166423"/>
    <lineage>
        <taxon>Eukaryota</taxon>
        <taxon>Metazoa</taxon>
        <taxon>Ecdysozoa</taxon>
        <taxon>Arthropoda</taxon>
        <taxon>Hexapoda</taxon>
        <taxon>Insecta</taxon>
        <taxon>Pterygota</taxon>
        <taxon>Neoptera</taxon>
        <taxon>Endopterygota</taxon>
        <taxon>Hymenoptera</taxon>
        <taxon>Apocrita</taxon>
        <taxon>Aculeata</taxon>
        <taxon>Apoidea</taxon>
        <taxon>Anthophila</taxon>
        <taxon>Apidae</taxon>
        <taxon>Melipona</taxon>
    </lineage>
</organism>
<proteinExistence type="predicted"/>
<name>A0A0M9A340_9HYME</name>
<dbReference type="EMBL" id="KQ435750">
    <property type="protein sequence ID" value="KOX76285.1"/>
    <property type="molecule type" value="Genomic_DNA"/>
</dbReference>
<evidence type="ECO:0000313" key="2">
    <source>
        <dbReference type="Proteomes" id="UP000053105"/>
    </source>
</evidence>
<keyword evidence="2" id="KW-1185">Reference proteome</keyword>
<reference evidence="1 2" key="1">
    <citation type="submission" date="2015-07" db="EMBL/GenBank/DDBJ databases">
        <title>The genome of Melipona quadrifasciata.</title>
        <authorList>
            <person name="Pan H."/>
            <person name="Kapheim K."/>
        </authorList>
    </citation>
    <scope>NUCLEOTIDE SEQUENCE [LARGE SCALE GENOMIC DNA]</scope>
    <source>
        <strain evidence="1">0111107301</strain>
        <tissue evidence="1">Whole body</tissue>
    </source>
</reference>
<evidence type="ECO:0000313" key="1">
    <source>
        <dbReference type="EMBL" id="KOX76285.1"/>
    </source>
</evidence>
<dbReference type="Proteomes" id="UP000053105">
    <property type="component" value="Unassembled WGS sequence"/>
</dbReference>